<dbReference type="SUPFAM" id="SSF52141">
    <property type="entry name" value="Uracil-DNA glycosylase-like"/>
    <property type="match status" value="1"/>
</dbReference>
<gene>
    <name evidence="9" type="ORF">LCGC14_2844290</name>
</gene>
<evidence type="ECO:0000256" key="2">
    <source>
        <dbReference type="ARBA" id="ARBA00022723"/>
    </source>
</evidence>
<proteinExistence type="predicted"/>
<evidence type="ECO:0000256" key="3">
    <source>
        <dbReference type="ARBA" id="ARBA00022763"/>
    </source>
</evidence>
<dbReference type="GO" id="GO:0046872">
    <property type="term" value="F:metal ion binding"/>
    <property type="evidence" value="ECO:0007669"/>
    <property type="project" value="UniProtKB-KW"/>
</dbReference>
<keyword evidence="6" id="KW-0411">Iron-sulfur</keyword>
<dbReference type="InterPro" id="IPR005122">
    <property type="entry name" value="Uracil-DNA_glycosylase-like"/>
</dbReference>
<dbReference type="Gene3D" id="3.40.470.10">
    <property type="entry name" value="Uracil-DNA glycosylase-like domain"/>
    <property type="match status" value="1"/>
</dbReference>
<evidence type="ECO:0000259" key="8">
    <source>
        <dbReference type="Pfam" id="PF03167"/>
    </source>
</evidence>
<evidence type="ECO:0000256" key="5">
    <source>
        <dbReference type="ARBA" id="ARBA00023004"/>
    </source>
</evidence>
<keyword evidence="5" id="KW-0408">Iron</keyword>
<organism evidence="9">
    <name type="scientific">marine sediment metagenome</name>
    <dbReference type="NCBI Taxonomy" id="412755"/>
    <lineage>
        <taxon>unclassified sequences</taxon>
        <taxon>metagenomes</taxon>
        <taxon>ecological metagenomes</taxon>
    </lineage>
</organism>
<keyword evidence="3" id="KW-0227">DNA damage</keyword>
<feature type="domain" description="Uracil-DNA glycosylase-like" evidence="8">
    <location>
        <begin position="7"/>
        <end position="118"/>
    </location>
</feature>
<keyword evidence="7" id="KW-0234">DNA repair</keyword>
<dbReference type="InterPro" id="IPR051536">
    <property type="entry name" value="UDG_Type-4/5"/>
</dbReference>
<evidence type="ECO:0000256" key="1">
    <source>
        <dbReference type="ARBA" id="ARBA00022485"/>
    </source>
</evidence>
<sequence>MIKILVPPEGPLSAKIAFIGEAPGEVEERYGRPFMPNAPAGGLFDELLRTAGINRIDCYITNVIKERPPNNDIKKFIDTTRATPIISPIGQEYIEKLYKELDKVNANVFVPLGNVAMFVLTGNKDILKRRGSVLY</sequence>
<accession>A0A0F9AIV1</accession>
<dbReference type="GO" id="GO:0097506">
    <property type="term" value="F:deaminated base DNA N-glycosylase activity"/>
    <property type="evidence" value="ECO:0007669"/>
    <property type="project" value="UniProtKB-ARBA"/>
</dbReference>
<evidence type="ECO:0000313" key="9">
    <source>
        <dbReference type="EMBL" id="KKK78364.1"/>
    </source>
</evidence>
<dbReference type="AlphaFoldDB" id="A0A0F9AIV1"/>
<dbReference type="PANTHER" id="PTHR33693:SF1">
    <property type="entry name" value="TYPE-4 URACIL-DNA GLYCOSYLASE"/>
    <property type="match status" value="1"/>
</dbReference>
<evidence type="ECO:0000256" key="6">
    <source>
        <dbReference type="ARBA" id="ARBA00023014"/>
    </source>
</evidence>
<comment type="caution">
    <text evidence="9">The sequence shown here is derived from an EMBL/GenBank/DDBJ whole genome shotgun (WGS) entry which is preliminary data.</text>
</comment>
<keyword evidence="1" id="KW-0004">4Fe-4S</keyword>
<evidence type="ECO:0000256" key="7">
    <source>
        <dbReference type="ARBA" id="ARBA00023204"/>
    </source>
</evidence>
<dbReference type="GO" id="GO:0051539">
    <property type="term" value="F:4 iron, 4 sulfur cluster binding"/>
    <property type="evidence" value="ECO:0007669"/>
    <property type="project" value="UniProtKB-KW"/>
</dbReference>
<evidence type="ECO:0000256" key="4">
    <source>
        <dbReference type="ARBA" id="ARBA00022801"/>
    </source>
</evidence>
<dbReference type="Pfam" id="PF03167">
    <property type="entry name" value="UDG"/>
    <property type="match status" value="1"/>
</dbReference>
<feature type="non-terminal residue" evidence="9">
    <location>
        <position position="135"/>
    </location>
</feature>
<dbReference type="InterPro" id="IPR036895">
    <property type="entry name" value="Uracil-DNA_glycosylase-like_sf"/>
</dbReference>
<reference evidence="9" key="1">
    <citation type="journal article" date="2015" name="Nature">
        <title>Complex archaea that bridge the gap between prokaryotes and eukaryotes.</title>
        <authorList>
            <person name="Spang A."/>
            <person name="Saw J.H."/>
            <person name="Jorgensen S.L."/>
            <person name="Zaremba-Niedzwiedzka K."/>
            <person name="Martijn J."/>
            <person name="Lind A.E."/>
            <person name="van Eijk R."/>
            <person name="Schleper C."/>
            <person name="Guy L."/>
            <person name="Ettema T.J."/>
        </authorList>
    </citation>
    <scope>NUCLEOTIDE SEQUENCE</scope>
</reference>
<protein>
    <recommendedName>
        <fullName evidence="8">Uracil-DNA glycosylase-like domain-containing protein</fullName>
    </recommendedName>
</protein>
<keyword evidence="2" id="KW-0479">Metal-binding</keyword>
<name>A0A0F9AIV1_9ZZZZ</name>
<dbReference type="PANTHER" id="PTHR33693">
    <property type="entry name" value="TYPE-5 URACIL-DNA GLYCOSYLASE"/>
    <property type="match status" value="1"/>
</dbReference>
<keyword evidence="4" id="KW-0378">Hydrolase</keyword>
<dbReference type="EMBL" id="LAZR01054521">
    <property type="protein sequence ID" value="KKK78364.1"/>
    <property type="molecule type" value="Genomic_DNA"/>
</dbReference>
<dbReference type="GO" id="GO:0006281">
    <property type="term" value="P:DNA repair"/>
    <property type="evidence" value="ECO:0007669"/>
    <property type="project" value="UniProtKB-KW"/>
</dbReference>